<evidence type="ECO:0000313" key="1">
    <source>
        <dbReference type="EMBL" id="CAF4100814.1"/>
    </source>
</evidence>
<evidence type="ECO:0008006" key="3">
    <source>
        <dbReference type="Google" id="ProtNLM"/>
    </source>
</evidence>
<sequence length="700" mass="82767">MLQFEDMSNELILCVWDQLVAADVLYSFSNLNTRFDSLLVEFHGLYKQMDLRYCSLSACRFFCQQMANTNEWRLGLTILKLGNCYRCSQTDMFVEEMIKFLGTNHFVKTEKSYNNNPKDIFDVLMASNKYIEPIFPQLACLVVFQTIPISETFLNCLLFAAAGGSSLRRFIWSSCYNQTHHSRALFNWLFRCSASLVSYKLRAPPCEDGFELQYEYTLINNYTPHCSLISLTINILNLTTLYVLLHYLPQLEHLDVYISSMFSSNNVTDQKLTPKLNYPNNLRVFILRHFVIDGRDCSALQQLVEKFSNTLEEFSLYLTHYCKGEVDICFNGYHLTTLCNKLSRLRSLHFTIQIPFLEHPDSEILAHFIAAFRTPFWLDGPMGYIRVCVNYHRLMRFVQIYSLPYTFYDDTVFHTIDLIDVLFNDNEYGKQTQKDLPVTLETLWYGVRWLYISFNKNQKIPISFLYALQCSRSQGRMLVISQERGILPNNIEDHVQLTHFNILQLKNSLDINNIYDLTQLIGWLRLLPNIKCLYVNSNELQYWFTNDRKNKYLNTFLQHLDRLYIDCSPIINMNLNEEIMIPLLSFVINKNHFPKLQYLRFVLCKHNSSSWCNINKWIDFIFIHINEHQLECLRFDFIEKEQELMDIKNTDEIITMNLYGHEDNEKYPNLVILQPKRTLNYLINVKYNGFNDEKTLSDEF</sequence>
<dbReference type="EMBL" id="CAJOBB010004727">
    <property type="protein sequence ID" value="CAF4100814.1"/>
    <property type="molecule type" value="Genomic_DNA"/>
</dbReference>
<dbReference type="AlphaFoldDB" id="A0A819UC41"/>
<accession>A0A819UC41</accession>
<comment type="caution">
    <text evidence="1">The sequence shown here is derived from an EMBL/GenBank/DDBJ whole genome shotgun (WGS) entry which is preliminary data.</text>
</comment>
<evidence type="ECO:0000313" key="2">
    <source>
        <dbReference type="Proteomes" id="UP000663868"/>
    </source>
</evidence>
<gene>
    <name evidence="1" type="ORF">KXQ929_LOCUS34517</name>
</gene>
<dbReference type="Proteomes" id="UP000663868">
    <property type="component" value="Unassembled WGS sequence"/>
</dbReference>
<protein>
    <recommendedName>
        <fullName evidence="3">F-box domain-containing protein</fullName>
    </recommendedName>
</protein>
<reference evidence="1" key="1">
    <citation type="submission" date="2021-02" db="EMBL/GenBank/DDBJ databases">
        <authorList>
            <person name="Nowell W R."/>
        </authorList>
    </citation>
    <scope>NUCLEOTIDE SEQUENCE</scope>
</reference>
<proteinExistence type="predicted"/>
<name>A0A819UC41_9BILA</name>
<organism evidence="1 2">
    <name type="scientific">Adineta steineri</name>
    <dbReference type="NCBI Taxonomy" id="433720"/>
    <lineage>
        <taxon>Eukaryota</taxon>
        <taxon>Metazoa</taxon>
        <taxon>Spiralia</taxon>
        <taxon>Gnathifera</taxon>
        <taxon>Rotifera</taxon>
        <taxon>Eurotatoria</taxon>
        <taxon>Bdelloidea</taxon>
        <taxon>Adinetida</taxon>
        <taxon>Adinetidae</taxon>
        <taxon>Adineta</taxon>
    </lineage>
</organism>